<dbReference type="InterPro" id="IPR056299">
    <property type="entry name" value="CFAP61_dimer"/>
</dbReference>
<dbReference type="AlphaFoldDB" id="A0A8S2R247"/>
<feature type="non-terminal residue" evidence="2">
    <location>
        <position position="1"/>
    </location>
</feature>
<dbReference type="Proteomes" id="UP000681720">
    <property type="component" value="Unassembled WGS sequence"/>
</dbReference>
<protein>
    <recommendedName>
        <fullName evidence="1">CFAP61 dimerisation domain-containing protein</fullName>
    </recommendedName>
</protein>
<dbReference type="EMBL" id="CAJOBJ010009413">
    <property type="protein sequence ID" value="CAF4137745.1"/>
    <property type="molecule type" value="Genomic_DNA"/>
</dbReference>
<evidence type="ECO:0000313" key="2">
    <source>
        <dbReference type="EMBL" id="CAF4137745.1"/>
    </source>
</evidence>
<dbReference type="PANTHER" id="PTHR21178">
    <property type="entry name" value="CILIA- AND FLAGELLA-ASSOCIATED PROTEIN 61"/>
    <property type="match status" value="1"/>
</dbReference>
<organism evidence="2 3">
    <name type="scientific">Rotaria magnacalcarata</name>
    <dbReference type="NCBI Taxonomy" id="392030"/>
    <lineage>
        <taxon>Eukaryota</taxon>
        <taxon>Metazoa</taxon>
        <taxon>Spiralia</taxon>
        <taxon>Gnathifera</taxon>
        <taxon>Rotifera</taxon>
        <taxon>Eurotatoria</taxon>
        <taxon>Bdelloidea</taxon>
        <taxon>Philodinida</taxon>
        <taxon>Philodinidae</taxon>
        <taxon>Rotaria</taxon>
    </lineage>
</organism>
<accession>A0A8S2R247</accession>
<reference evidence="2" key="1">
    <citation type="submission" date="2021-02" db="EMBL/GenBank/DDBJ databases">
        <authorList>
            <person name="Nowell W R."/>
        </authorList>
    </citation>
    <scope>NUCLEOTIDE SEQUENCE</scope>
</reference>
<dbReference type="PANTHER" id="PTHR21178:SF8">
    <property type="entry name" value="CILIA- AND FLAGELLA-ASSOCIATED PROTEIN 61"/>
    <property type="match status" value="1"/>
</dbReference>
<comment type="caution">
    <text evidence="2">The sequence shown here is derived from an EMBL/GenBank/DDBJ whole genome shotgun (WGS) entry which is preliminary data.</text>
</comment>
<dbReference type="InterPro" id="IPR038884">
    <property type="entry name" value="CFAP61"/>
</dbReference>
<sequence>QTGIIRTIVCLHHNKIDIYNLSQLYGLHERLLNNLRQRYNEGLISDFFTYFQENWAVALYHDRFADVRIEVREILKKALMENQDSIFESLSSSIDRDLIFTDENKKNILQRFRTEGYKNEIEKTILEYINYNQYHLPMYARPT</sequence>
<evidence type="ECO:0000313" key="3">
    <source>
        <dbReference type="Proteomes" id="UP000681720"/>
    </source>
</evidence>
<proteinExistence type="predicted"/>
<feature type="domain" description="CFAP61 dimerisation" evidence="1">
    <location>
        <begin position="1"/>
        <end position="59"/>
    </location>
</feature>
<name>A0A8S2R247_9BILA</name>
<dbReference type="Pfam" id="PF23150">
    <property type="entry name" value="CFAP61_dimer"/>
    <property type="match status" value="1"/>
</dbReference>
<gene>
    <name evidence="2" type="ORF">GIL414_LOCUS18850</name>
</gene>
<evidence type="ECO:0000259" key="1">
    <source>
        <dbReference type="Pfam" id="PF23150"/>
    </source>
</evidence>